<feature type="region of interest" description="Disordered" evidence="1">
    <location>
        <begin position="20"/>
        <end position="61"/>
    </location>
</feature>
<organism evidence="4 5">
    <name type="scientific">Miscanthus lutarioriparius</name>
    <dbReference type="NCBI Taxonomy" id="422564"/>
    <lineage>
        <taxon>Eukaryota</taxon>
        <taxon>Viridiplantae</taxon>
        <taxon>Streptophyta</taxon>
        <taxon>Embryophyta</taxon>
        <taxon>Tracheophyta</taxon>
        <taxon>Spermatophyta</taxon>
        <taxon>Magnoliopsida</taxon>
        <taxon>Liliopsida</taxon>
        <taxon>Poales</taxon>
        <taxon>Poaceae</taxon>
        <taxon>PACMAD clade</taxon>
        <taxon>Panicoideae</taxon>
        <taxon>Andropogonodae</taxon>
        <taxon>Andropogoneae</taxon>
        <taxon>Saccharinae</taxon>
        <taxon>Miscanthus</taxon>
    </lineage>
</organism>
<dbReference type="GO" id="GO:0070475">
    <property type="term" value="P:rRNA base methylation"/>
    <property type="evidence" value="ECO:0007669"/>
    <property type="project" value="InterPro"/>
</dbReference>
<dbReference type="Proteomes" id="UP000604825">
    <property type="component" value="Unassembled WGS sequence"/>
</dbReference>
<accession>A0A811SKT5</accession>
<dbReference type="PANTHER" id="PTHR11538">
    <property type="entry name" value="PHENYLALANYL-TRNA SYNTHETASE"/>
    <property type="match status" value="1"/>
</dbReference>
<dbReference type="PANTHER" id="PTHR11538:SF97">
    <property type="entry name" value="25S RRNA (URIDINE-N(3))-METHYLTRANSFERASE BMT5-LIKE DOMAIN-CONTAINING PROTEIN"/>
    <property type="match status" value="1"/>
</dbReference>
<dbReference type="InterPro" id="IPR019446">
    <property type="entry name" value="BMT5-like"/>
</dbReference>
<dbReference type="Gene3D" id="3.40.50.150">
    <property type="entry name" value="Vaccinia Virus protein VP39"/>
    <property type="match status" value="1"/>
</dbReference>
<keyword evidence="2" id="KW-0812">Transmembrane</keyword>
<feature type="domain" description="25S rRNA (uridine-N(3))-methyltransferase BMT5-like" evidence="3">
    <location>
        <begin position="93"/>
        <end position="124"/>
    </location>
</feature>
<sequence>MAPRAEGVLVIDLTAVAEEEEQKKDHSTAYARRESQIDLTAQTEEEGEGEKEAQGVDGPRAEGVPVMIDLTEESSDEEEVRWVGQYSSTQSILLVGDGDFSFSLALATGFGSGANLVATSLDSYVNAKTMKLHTDLKMRRFDRIIFNLPHSGFKGKEDQPHMINSHRKLVKDFFRSASLLLRPDGEVHVSHKTKNPYRKWNLEELASEFALFLVEQVDFRIQDYPGYNNKRGDGLQCDQPFLLGKCSTFKFKIGDIKNMKRVRKLGPMAYSGNSRNTHFSDHQIGFSLFNPALLVPEMPPAYVPFHMPSVPVSSEFFVHEAVPWWYTGIVQQKQVASPSRSGSAILQAPFLGVILGIGILGLGAALGLGEAVQLR</sequence>
<evidence type="ECO:0000313" key="5">
    <source>
        <dbReference type="Proteomes" id="UP000604825"/>
    </source>
</evidence>
<name>A0A811SKT5_9POAL</name>
<protein>
    <recommendedName>
        <fullName evidence="3">25S rRNA (uridine-N(3))-methyltransferase BMT5-like domain-containing protein</fullName>
    </recommendedName>
</protein>
<dbReference type="OrthoDB" id="675252at2759"/>
<comment type="caution">
    <text evidence="4">The sequence shown here is derived from an EMBL/GenBank/DDBJ whole genome shotgun (WGS) entry which is preliminary data.</text>
</comment>
<keyword evidence="5" id="KW-1185">Reference proteome</keyword>
<evidence type="ECO:0000256" key="2">
    <source>
        <dbReference type="SAM" id="Phobius"/>
    </source>
</evidence>
<gene>
    <name evidence="4" type="ORF">NCGR_LOCUS66052</name>
</gene>
<keyword evidence="2" id="KW-0472">Membrane</keyword>
<proteinExistence type="predicted"/>
<keyword evidence="2" id="KW-1133">Transmembrane helix</keyword>
<dbReference type="Pfam" id="PF10354">
    <property type="entry name" value="BMT5-like"/>
    <property type="match status" value="2"/>
</dbReference>
<dbReference type="InterPro" id="IPR029063">
    <property type="entry name" value="SAM-dependent_MTases_sf"/>
</dbReference>
<dbReference type="EMBL" id="CAJGYO010000357">
    <property type="protein sequence ID" value="CAD6341954.1"/>
    <property type="molecule type" value="Genomic_DNA"/>
</dbReference>
<dbReference type="GO" id="GO:0005737">
    <property type="term" value="C:cytoplasm"/>
    <property type="evidence" value="ECO:0007669"/>
    <property type="project" value="TreeGrafter"/>
</dbReference>
<evidence type="ECO:0000259" key="3">
    <source>
        <dbReference type="Pfam" id="PF10354"/>
    </source>
</evidence>
<feature type="domain" description="25S rRNA (uridine-N(3))-methyltransferase BMT5-like" evidence="3">
    <location>
        <begin position="125"/>
        <end position="231"/>
    </location>
</feature>
<reference evidence="4" key="1">
    <citation type="submission" date="2020-10" db="EMBL/GenBank/DDBJ databases">
        <authorList>
            <person name="Han B."/>
            <person name="Lu T."/>
            <person name="Zhao Q."/>
            <person name="Huang X."/>
            <person name="Zhao Y."/>
        </authorList>
    </citation>
    <scope>NUCLEOTIDE SEQUENCE</scope>
</reference>
<dbReference type="AlphaFoldDB" id="A0A811SKT5"/>
<dbReference type="SUPFAM" id="SSF53335">
    <property type="entry name" value="S-adenosyl-L-methionine-dependent methyltransferases"/>
    <property type="match status" value="1"/>
</dbReference>
<feature type="transmembrane region" description="Helical" evidence="2">
    <location>
        <begin position="348"/>
        <end position="369"/>
    </location>
</feature>
<feature type="compositionally biased region" description="Basic and acidic residues" evidence="1">
    <location>
        <begin position="21"/>
        <end position="36"/>
    </location>
</feature>
<evidence type="ECO:0000313" key="4">
    <source>
        <dbReference type="EMBL" id="CAD6341954.1"/>
    </source>
</evidence>
<dbReference type="GO" id="GO:0070042">
    <property type="term" value="F:rRNA (uridine-N3-)-methyltransferase activity"/>
    <property type="evidence" value="ECO:0007669"/>
    <property type="project" value="InterPro"/>
</dbReference>
<evidence type="ECO:0000256" key="1">
    <source>
        <dbReference type="SAM" id="MobiDB-lite"/>
    </source>
</evidence>